<dbReference type="Proteomes" id="UP000198727">
    <property type="component" value="Unassembled WGS sequence"/>
</dbReference>
<dbReference type="GO" id="GO:0004553">
    <property type="term" value="F:hydrolase activity, hydrolyzing O-glycosyl compounds"/>
    <property type="evidence" value="ECO:0007669"/>
    <property type="project" value="InterPro"/>
</dbReference>
<evidence type="ECO:0000259" key="5">
    <source>
        <dbReference type="Pfam" id="PF02836"/>
    </source>
</evidence>
<dbReference type="Pfam" id="PF02836">
    <property type="entry name" value="Glyco_hydro_2_C"/>
    <property type="match status" value="1"/>
</dbReference>
<dbReference type="Pfam" id="PF02837">
    <property type="entry name" value="Glyco_hydro_2_N"/>
    <property type="match status" value="1"/>
</dbReference>
<dbReference type="Gene3D" id="3.20.20.80">
    <property type="entry name" value="Glycosidases"/>
    <property type="match status" value="1"/>
</dbReference>
<dbReference type="SUPFAM" id="SSF49303">
    <property type="entry name" value="beta-Galactosidase/glucuronidase domain"/>
    <property type="match status" value="1"/>
</dbReference>
<keyword evidence="2 7" id="KW-0378">Hydrolase</keyword>
<keyword evidence="8" id="KW-1185">Reference proteome</keyword>
<name>A0A1I5P7H7_9PSEU</name>
<evidence type="ECO:0000313" key="7">
    <source>
        <dbReference type="EMBL" id="SFP29426.1"/>
    </source>
</evidence>
<feature type="domain" description="Glycosyl hydrolases family 2 sugar binding" evidence="6">
    <location>
        <begin position="72"/>
        <end position="141"/>
    </location>
</feature>
<sequence>MPSPLPSPLRTPWADQVDPDAVLPEHPRPQLYRPRWRSLNGWWEYTGGAERYRGRILVPFPPESALSGVGRRDEVMWYRRTFEVPDGWRDGRVLLHFGAVDQRAAVWVNHQLVAEHEGGYTAFDADVTGVLRAGGEQELVVRAEDVGNRGTFPVGKQALRPGGILYTGASGIWQPVWLETVGPAYVAALDPVTDLAGFAVTPRVVGKGASSVDVVVRAGDTEVARASAPVGRRVRVDVPDPRPWSPDDPFRYDLTVRLLDADGRVLDEVASHVGLRTVSLVDDERGRPRIALNGRVTVLHGPLDQGYWPDGIYTAPTDEALRFDLERAKALGFNCVRKHVKVEPARWYDWAERIGLLVWQDMPSLPVLLDNPPGPQAPPVAEARRHFEAELLEMVARLRWCTAIVGWVPFNEGWGEYDTARIAGLVKAADPTRLVIADSGVNCCHSQPDSGAGDVYDDHTYVGPGRPEARDHRAVLDGEYGGLGLVVAGHVWPGEPMAYEMCASRAELTRRYVEVSAEVARLVPELGLSGAIYTQLTDVETEVNGLLTYDRRVLKVDPEAVADHNRAVITTPP</sequence>
<dbReference type="InterPro" id="IPR036156">
    <property type="entry name" value="Beta-gal/glucu_dom_sf"/>
</dbReference>
<dbReference type="Pfam" id="PF00703">
    <property type="entry name" value="Glyco_hydro_2"/>
    <property type="match status" value="1"/>
</dbReference>
<dbReference type="InterPro" id="IPR017853">
    <property type="entry name" value="GH"/>
</dbReference>
<accession>A0A1I5P7H7</accession>
<proteinExistence type="inferred from homology"/>
<dbReference type="InterPro" id="IPR006104">
    <property type="entry name" value="Glyco_hydro_2_N"/>
</dbReference>
<dbReference type="Gene3D" id="2.60.40.10">
    <property type="entry name" value="Immunoglobulins"/>
    <property type="match status" value="1"/>
</dbReference>
<evidence type="ECO:0000259" key="4">
    <source>
        <dbReference type="Pfam" id="PF00703"/>
    </source>
</evidence>
<reference evidence="8" key="1">
    <citation type="submission" date="2016-10" db="EMBL/GenBank/DDBJ databases">
        <authorList>
            <person name="Varghese N."/>
            <person name="Submissions S."/>
        </authorList>
    </citation>
    <scope>NUCLEOTIDE SEQUENCE [LARGE SCALE GENOMIC DNA]</scope>
    <source>
        <strain evidence="8">CGMCC 4.5579</strain>
    </source>
</reference>
<dbReference type="RefSeq" id="WP_243859182.1">
    <property type="nucleotide sequence ID" value="NZ_FOWW01000002.1"/>
</dbReference>
<dbReference type="InterPro" id="IPR013783">
    <property type="entry name" value="Ig-like_fold"/>
</dbReference>
<dbReference type="AlphaFoldDB" id="A0A1I5P7H7"/>
<feature type="domain" description="Glycoside hydrolase family 2 immunoglobulin-like beta-sandwich" evidence="4">
    <location>
        <begin position="224"/>
        <end position="276"/>
    </location>
</feature>
<keyword evidence="3" id="KW-0326">Glycosidase</keyword>
<dbReference type="PANTHER" id="PTHR42732">
    <property type="entry name" value="BETA-GALACTOSIDASE"/>
    <property type="match status" value="1"/>
</dbReference>
<feature type="domain" description="Glycoside hydrolase family 2 catalytic" evidence="5">
    <location>
        <begin position="317"/>
        <end position="440"/>
    </location>
</feature>
<dbReference type="InterPro" id="IPR008979">
    <property type="entry name" value="Galactose-bd-like_sf"/>
</dbReference>
<evidence type="ECO:0000256" key="1">
    <source>
        <dbReference type="ARBA" id="ARBA00007401"/>
    </source>
</evidence>
<organism evidence="7 8">
    <name type="scientific">Amycolatopsis arida</name>
    <dbReference type="NCBI Taxonomy" id="587909"/>
    <lineage>
        <taxon>Bacteria</taxon>
        <taxon>Bacillati</taxon>
        <taxon>Actinomycetota</taxon>
        <taxon>Actinomycetes</taxon>
        <taxon>Pseudonocardiales</taxon>
        <taxon>Pseudonocardiaceae</taxon>
        <taxon>Amycolatopsis</taxon>
    </lineage>
</organism>
<dbReference type="InterPro" id="IPR006102">
    <property type="entry name" value="Ig-like_GH2"/>
</dbReference>
<comment type="similarity">
    <text evidence="1">Belongs to the glycosyl hydrolase 2 family.</text>
</comment>
<evidence type="ECO:0000259" key="6">
    <source>
        <dbReference type="Pfam" id="PF02837"/>
    </source>
</evidence>
<dbReference type="InterPro" id="IPR051913">
    <property type="entry name" value="GH2_Domain-Containing"/>
</dbReference>
<dbReference type="Gene3D" id="2.60.120.260">
    <property type="entry name" value="Galactose-binding domain-like"/>
    <property type="match status" value="1"/>
</dbReference>
<evidence type="ECO:0000256" key="3">
    <source>
        <dbReference type="ARBA" id="ARBA00023295"/>
    </source>
</evidence>
<dbReference type="STRING" id="587909.SAMN05421810_102165"/>
<dbReference type="PANTHER" id="PTHR42732:SF2">
    <property type="entry name" value="BETA-MANNOSIDASE"/>
    <property type="match status" value="1"/>
</dbReference>
<evidence type="ECO:0000313" key="8">
    <source>
        <dbReference type="Proteomes" id="UP000198727"/>
    </source>
</evidence>
<dbReference type="SUPFAM" id="SSF51445">
    <property type="entry name" value="(Trans)glycosidases"/>
    <property type="match status" value="1"/>
</dbReference>
<dbReference type="GO" id="GO:0005975">
    <property type="term" value="P:carbohydrate metabolic process"/>
    <property type="evidence" value="ECO:0007669"/>
    <property type="project" value="InterPro"/>
</dbReference>
<dbReference type="EMBL" id="FOWW01000002">
    <property type="protein sequence ID" value="SFP29426.1"/>
    <property type="molecule type" value="Genomic_DNA"/>
</dbReference>
<protein>
    <submittedName>
        <fullName evidence="7">Glycosyl hydrolases family 2, TIM barrel domain</fullName>
    </submittedName>
</protein>
<evidence type="ECO:0000256" key="2">
    <source>
        <dbReference type="ARBA" id="ARBA00022801"/>
    </source>
</evidence>
<gene>
    <name evidence="7" type="ORF">SAMN05421810_102165</name>
</gene>
<dbReference type="InterPro" id="IPR006103">
    <property type="entry name" value="Glyco_hydro_2_cat"/>
</dbReference>
<dbReference type="SUPFAM" id="SSF49785">
    <property type="entry name" value="Galactose-binding domain-like"/>
    <property type="match status" value="1"/>
</dbReference>